<reference evidence="2" key="1">
    <citation type="submission" date="2013-11" db="EMBL/GenBank/DDBJ databases">
        <title>Genome sequence of the fusiform rust pathogen reveals effectors for host alternation and coevolution with pine.</title>
        <authorList>
            <consortium name="DOE Joint Genome Institute"/>
            <person name="Smith K."/>
            <person name="Pendleton A."/>
            <person name="Kubisiak T."/>
            <person name="Anderson C."/>
            <person name="Salamov A."/>
            <person name="Aerts A."/>
            <person name="Riley R."/>
            <person name="Clum A."/>
            <person name="Lindquist E."/>
            <person name="Ence D."/>
            <person name="Campbell M."/>
            <person name="Kronenberg Z."/>
            <person name="Feau N."/>
            <person name="Dhillon B."/>
            <person name="Hamelin R."/>
            <person name="Burleigh J."/>
            <person name="Smith J."/>
            <person name="Yandell M."/>
            <person name="Nelson C."/>
            <person name="Grigoriev I."/>
            <person name="Davis J."/>
        </authorList>
    </citation>
    <scope>NUCLEOTIDE SEQUENCE</scope>
    <source>
        <strain evidence="2">G11</strain>
    </source>
</reference>
<comment type="caution">
    <text evidence="2">The sequence shown here is derived from an EMBL/GenBank/DDBJ whole genome shotgun (WGS) entry which is preliminary data.</text>
</comment>
<dbReference type="Proteomes" id="UP000886653">
    <property type="component" value="Unassembled WGS sequence"/>
</dbReference>
<feature type="compositionally biased region" description="Basic and acidic residues" evidence="1">
    <location>
        <begin position="107"/>
        <end position="119"/>
    </location>
</feature>
<organism evidence="2 3">
    <name type="scientific">Cronartium quercuum f. sp. fusiforme G11</name>
    <dbReference type="NCBI Taxonomy" id="708437"/>
    <lineage>
        <taxon>Eukaryota</taxon>
        <taxon>Fungi</taxon>
        <taxon>Dikarya</taxon>
        <taxon>Basidiomycota</taxon>
        <taxon>Pucciniomycotina</taxon>
        <taxon>Pucciniomycetes</taxon>
        <taxon>Pucciniales</taxon>
        <taxon>Coleosporiaceae</taxon>
        <taxon>Cronartium</taxon>
    </lineage>
</organism>
<keyword evidence="3" id="KW-1185">Reference proteome</keyword>
<accession>A0A9P6N6K5</accession>
<name>A0A9P6N6K5_9BASI</name>
<protein>
    <submittedName>
        <fullName evidence="2">Uncharacterized protein</fullName>
    </submittedName>
</protein>
<feature type="region of interest" description="Disordered" evidence="1">
    <location>
        <begin position="96"/>
        <end position="125"/>
    </location>
</feature>
<sequence>MTAHPPPTGDDRIGDLPVVLAKLQGLLHNLQRPSKTKTPSTLYSSSSAPTKLHCNIAEYKNACIFVNHACELLKYSNQPTTKESQERDPTSYAFVTRFSSQSRPRSNPKDAPKTRKEPNPKLNATLPDKLPFLTLQQTDPKLIVELKSDLSALVRQVNIHLSLVCAQAEIDVVKIRAIHYNDKTGQINLQFFNLGDLNTASRLENSWCPTLKPKLKIKRRTYPVIIHGINTTFKPNSQSHVDNLVNNNRDALATMVSIRWANQASINEKVKSSVIVHLTYPHHPNNAIRNCITHGGDLKCTEKSQKRVITCSKCLGFNHLSTKYTKP</sequence>
<evidence type="ECO:0000256" key="1">
    <source>
        <dbReference type="SAM" id="MobiDB-lite"/>
    </source>
</evidence>
<dbReference type="EMBL" id="MU167432">
    <property type="protein sequence ID" value="KAG0140595.1"/>
    <property type="molecule type" value="Genomic_DNA"/>
</dbReference>
<dbReference type="AlphaFoldDB" id="A0A9P6N6K5"/>
<evidence type="ECO:0000313" key="2">
    <source>
        <dbReference type="EMBL" id="KAG0140595.1"/>
    </source>
</evidence>
<proteinExistence type="predicted"/>
<evidence type="ECO:0000313" key="3">
    <source>
        <dbReference type="Proteomes" id="UP000886653"/>
    </source>
</evidence>
<gene>
    <name evidence="2" type="ORF">CROQUDRAFT_111020</name>
</gene>